<keyword evidence="2" id="KW-1185">Reference proteome</keyword>
<name>A0ACA9QTV0_9GLOM</name>
<sequence length="40" mass="4675">TFLRVLYLVFLTTPSKLPSYPFNKPDGRELSFLCEPSKIR</sequence>
<dbReference type="EMBL" id="CAJVPW010048344">
    <property type="protein sequence ID" value="CAG8761102.1"/>
    <property type="molecule type" value="Genomic_DNA"/>
</dbReference>
<reference evidence="1" key="1">
    <citation type="submission" date="2021-06" db="EMBL/GenBank/DDBJ databases">
        <authorList>
            <person name="Kallberg Y."/>
            <person name="Tangrot J."/>
            <person name="Rosling A."/>
        </authorList>
    </citation>
    <scope>NUCLEOTIDE SEQUENCE</scope>
    <source>
        <strain evidence="1">28 12/20/2015</strain>
    </source>
</reference>
<feature type="non-terminal residue" evidence="1">
    <location>
        <position position="40"/>
    </location>
</feature>
<protein>
    <submittedName>
        <fullName evidence="1">14964_t:CDS:1</fullName>
    </submittedName>
</protein>
<dbReference type="Proteomes" id="UP000789366">
    <property type="component" value="Unassembled WGS sequence"/>
</dbReference>
<proteinExistence type="predicted"/>
<evidence type="ECO:0000313" key="2">
    <source>
        <dbReference type="Proteomes" id="UP000789366"/>
    </source>
</evidence>
<feature type="non-terminal residue" evidence="1">
    <location>
        <position position="1"/>
    </location>
</feature>
<gene>
    <name evidence="1" type="ORF">SPELUC_LOCUS15141</name>
</gene>
<accession>A0ACA9QTV0</accession>
<evidence type="ECO:0000313" key="1">
    <source>
        <dbReference type="EMBL" id="CAG8761102.1"/>
    </source>
</evidence>
<organism evidence="1 2">
    <name type="scientific">Cetraspora pellucida</name>
    <dbReference type="NCBI Taxonomy" id="1433469"/>
    <lineage>
        <taxon>Eukaryota</taxon>
        <taxon>Fungi</taxon>
        <taxon>Fungi incertae sedis</taxon>
        <taxon>Mucoromycota</taxon>
        <taxon>Glomeromycotina</taxon>
        <taxon>Glomeromycetes</taxon>
        <taxon>Diversisporales</taxon>
        <taxon>Gigasporaceae</taxon>
        <taxon>Cetraspora</taxon>
    </lineage>
</organism>
<comment type="caution">
    <text evidence="1">The sequence shown here is derived from an EMBL/GenBank/DDBJ whole genome shotgun (WGS) entry which is preliminary data.</text>
</comment>